<name>A0AB34JBP7_PRYPA</name>
<evidence type="ECO:0000256" key="4">
    <source>
        <dbReference type="ARBA" id="ARBA00022837"/>
    </source>
</evidence>
<dbReference type="GO" id="GO:0008484">
    <property type="term" value="F:sulfuric ester hydrolase activity"/>
    <property type="evidence" value="ECO:0007669"/>
    <property type="project" value="InterPro"/>
</dbReference>
<keyword evidence="3" id="KW-0378">Hydrolase</keyword>
<evidence type="ECO:0000259" key="7">
    <source>
        <dbReference type="Pfam" id="PF00884"/>
    </source>
</evidence>
<dbReference type="InterPro" id="IPR047115">
    <property type="entry name" value="ARSB"/>
</dbReference>
<dbReference type="PANTHER" id="PTHR10342">
    <property type="entry name" value="ARYLSULFATASE"/>
    <property type="match status" value="1"/>
</dbReference>
<comment type="similarity">
    <text evidence="1">Belongs to the sulfatase family.</text>
</comment>
<keyword evidence="2" id="KW-0479">Metal-binding</keyword>
<dbReference type="CDD" id="cd16029">
    <property type="entry name" value="4-S"/>
    <property type="match status" value="1"/>
</dbReference>
<evidence type="ECO:0000256" key="5">
    <source>
        <dbReference type="ARBA" id="ARBA00023180"/>
    </source>
</evidence>
<dbReference type="EMBL" id="JBGBPQ010000010">
    <property type="protein sequence ID" value="KAL1518597.1"/>
    <property type="molecule type" value="Genomic_DNA"/>
</dbReference>
<protein>
    <recommendedName>
        <fullName evidence="7">Sulfatase N-terminal domain-containing protein</fullName>
    </recommendedName>
</protein>
<feature type="region of interest" description="Disordered" evidence="6">
    <location>
        <begin position="561"/>
        <end position="583"/>
    </location>
</feature>
<dbReference type="Gene3D" id="3.30.1120.10">
    <property type="match status" value="1"/>
</dbReference>
<dbReference type="AlphaFoldDB" id="A0AB34JBP7"/>
<evidence type="ECO:0000256" key="6">
    <source>
        <dbReference type="SAM" id="MobiDB-lite"/>
    </source>
</evidence>
<dbReference type="SUPFAM" id="SSF53649">
    <property type="entry name" value="Alkaline phosphatase-like"/>
    <property type="match status" value="1"/>
</dbReference>
<dbReference type="Proteomes" id="UP001515480">
    <property type="component" value="Unassembled WGS sequence"/>
</dbReference>
<dbReference type="GO" id="GO:0046872">
    <property type="term" value="F:metal ion binding"/>
    <property type="evidence" value="ECO:0007669"/>
    <property type="project" value="UniProtKB-KW"/>
</dbReference>
<evidence type="ECO:0000256" key="1">
    <source>
        <dbReference type="ARBA" id="ARBA00008779"/>
    </source>
</evidence>
<proteinExistence type="inferred from homology"/>
<sequence length="583" mass="62037">MQPQCRSPTAGTRRPHLLHIVVDDLGHRDLGFNNPERHSPNIDHLRACGVVLDHFYAPKACAPSRASIMTGRYPFHVGVYSNVDVDTYGVPTNFTFLPELLRRHAGYATHAVGKWHLGHRSVGMTPTYRGFDSFFGFWHCCSDYHTHTFPGGGLDLTRANGTQLATERGHAGEYSAAMYADVASAIIRSHPRGVPLYLYLAFQSVHGPYQVPSRYRHAQASAHPAWSAKRQTYAAMVAAMDAAVGQVVRTLRGAKLWEASLVLLMSDNGGALGMMQNEPLRGGKFTLWEGGVRVPFLLSGPVMFARRGGRWDGLSHTSDILPTLLAAAGAAAAAAALAPPLDGVSLWAALLSNASSPRREVIHQVVSRWSPRDCLGADHDAQNCGAALRVGRYKLLAGYPGDARDSAEAADSAAWEPDYAAFPSNASLMARSDGCRLADGARCRCWRAACLFDVVADPSEAVELSGARPRLAALLARRLAEASLSASQGAAACAAARAADAAAARRMYAEGGAHLPFAAEAAWRDEREAPSCYNGWHAAQRSGFGIGPPKEALAAMLNGSSGGAAARRGGGVKTRGGAAEVPR</sequence>
<accession>A0AB34JBP7</accession>
<evidence type="ECO:0000256" key="3">
    <source>
        <dbReference type="ARBA" id="ARBA00022801"/>
    </source>
</evidence>
<dbReference type="Pfam" id="PF00884">
    <property type="entry name" value="Sulfatase"/>
    <property type="match status" value="1"/>
</dbReference>
<gene>
    <name evidence="8" type="ORF">AB1Y20_002885</name>
</gene>
<dbReference type="PANTHER" id="PTHR10342:SF274">
    <property type="entry name" value="ARYLSULFATASE B"/>
    <property type="match status" value="1"/>
</dbReference>
<reference evidence="8 9" key="1">
    <citation type="journal article" date="2024" name="Science">
        <title>Giant polyketide synthase enzymes in the biosynthesis of giant marine polyether toxins.</title>
        <authorList>
            <person name="Fallon T.R."/>
            <person name="Shende V.V."/>
            <person name="Wierzbicki I.H."/>
            <person name="Pendleton A.L."/>
            <person name="Watervoot N.F."/>
            <person name="Auber R.P."/>
            <person name="Gonzalez D.J."/>
            <person name="Wisecaver J.H."/>
            <person name="Moore B.S."/>
        </authorList>
    </citation>
    <scope>NUCLEOTIDE SEQUENCE [LARGE SCALE GENOMIC DNA]</scope>
    <source>
        <strain evidence="8 9">12B1</strain>
    </source>
</reference>
<dbReference type="Gene3D" id="3.40.720.10">
    <property type="entry name" value="Alkaline Phosphatase, subunit A"/>
    <property type="match status" value="1"/>
</dbReference>
<keyword evidence="4" id="KW-0106">Calcium</keyword>
<evidence type="ECO:0000313" key="9">
    <source>
        <dbReference type="Proteomes" id="UP001515480"/>
    </source>
</evidence>
<keyword evidence="9" id="KW-1185">Reference proteome</keyword>
<dbReference type="InterPro" id="IPR000917">
    <property type="entry name" value="Sulfatase_N"/>
</dbReference>
<evidence type="ECO:0000256" key="2">
    <source>
        <dbReference type="ARBA" id="ARBA00022723"/>
    </source>
</evidence>
<dbReference type="InterPro" id="IPR024607">
    <property type="entry name" value="Sulfatase_CS"/>
</dbReference>
<keyword evidence="5" id="KW-0325">Glycoprotein</keyword>
<evidence type="ECO:0000313" key="8">
    <source>
        <dbReference type="EMBL" id="KAL1518597.1"/>
    </source>
</evidence>
<organism evidence="8 9">
    <name type="scientific">Prymnesium parvum</name>
    <name type="common">Toxic golden alga</name>
    <dbReference type="NCBI Taxonomy" id="97485"/>
    <lineage>
        <taxon>Eukaryota</taxon>
        <taxon>Haptista</taxon>
        <taxon>Haptophyta</taxon>
        <taxon>Prymnesiophyceae</taxon>
        <taxon>Prymnesiales</taxon>
        <taxon>Prymnesiaceae</taxon>
        <taxon>Prymnesium</taxon>
    </lineage>
</organism>
<feature type="domain" description="Sulfatase N-terminal" evidence="7">
    <location>
        <begin position="15"/>
        <end position="330"/>
    </location>
</feature>
<dbReference type="PROSITE" id="PS00149">
    <property type="entry name" value="SULFATASE_2"/>
    <property type="match status" value="1"/>
</dbReference>
<comment type="caution">
    <text evidence="8">The sequence shown here is derived from an EMBL/GenBank/DDBJ whole genome shotgun (WGS) entry which is preliminary data.</text>
</comment>
<dbReference type="InterPro" id="IPR017850">
    <property type="entry name" value="Alkaline_phosphatase_core_sf"/>
</dbReference>